<evidence type="ECO:0000313" key="2">
    <source>
        <dbReference type="Proteomes" id="UP000003155"/>
    </source>
</evidence>
<comment type="caution">
    <text evidence="1">The sequence shown here is derived from an EMBL/GenBank/DDBJ whole genome shotgun (WGS) entry which is preliminary data.</text>
</comment>
<keyword evidence="2" id="KW-1185">Reference proteome</keyword>
<dbReference type="AlphaFoldDB" id="F0H958"/>
<reference evidence="1 2" key="1">
    <citation type="submission" date="2011-02" db="EMBL/GenBank/DDBJ databases">
        <authorList>
            <person name="Durkin A.S."/>
            <person name="Madupu R."/>
            <person name="Torralba M."/>
            <person name="Gillis M."/>
            <person name="Methe B."/>
            <person name="Sutton G."/>
            <person name="Nelson K.E."/>
        </authorList>
    </citation>
    <scope>NUCLEOTIDE SEQUENCE [LARGE SCALE GENOMIC DNA]</scope>
    <source>
        <strain evidence="1 2">CRIS 18C-A</strain>
    </source>
</reference>
<accession>F0H958</accession>
<gene>
    <name evidence="1" type="ORF">HMPREF9303_2710</name>
</gene>
<dbReference type="EMBL" id="AEXO01000095">
    <property type="protein sequence ID" value="EGC85617.1"/>
    <property type="molecule type" value="Genomic_DNA"/>
</dbReference>
<sequence length="56" mass="6335">MPTGLLRQTKQTGRTARIAIPQKSGSRTLKVRLPDFFSFFRQALLTFREIGRGRAG</sequence>
<organism evidence="1 2">
    <name type="scientific">Prevotella denticola CRIS 18C-A</name>
    <dbReference type="NCBI Taxonomy" id="944557"/>
    <lineage>
        <taxon>Bacteria</taxon>
        <taxon>Pseudomonadati</taxon>
        <taxon>Bacteroidota</taxon>
        <taxon>Bacteroidia</taxon>
        <taxon>Bacteroidales</taxon>
        <taxon>Prevotellaceae</taxon>
        <taxon>Prevotella</taxon>
    </lineage>
</organism>
<protein>
    <submittedName>
        <fullName evidence="1">Conserved domain protein</fullName>
    </submittedName>
</protein>
<name>F0H958_9BACT</name>
<proteinExistence type="predicted"/>
<dbReference type="Proteomes" id="UP000003155">
    <property type="component" value="Unassembled WGS sequence"/>
</dbReference>
<evidence type="ECO:0000313" key="1">
    <source>
        <dbReference type="EMBL" id="EGC85617.1"/>
    </source>
</evidence>